<keyword evidence="3" id="KW-1003">Cell membrane</keyword>
<evidence type="ECO:0000256" key="3">
    <source>
        <dbReference type="ARBA" id="ARBA00022475"/>
    </source>
</evidence>
<dbReference type="EMBL" id="BKAV01000025">
    <property type="protein sequence ID" value="GEQ01030.1"/>
    <property type="molecule type" value="Genomic_DNA"/>
</dbReference>
<evidence type="ECO:0000256" key="6">
    <source>
        <dbReference type="ARBA" id="ARBA00023136"/>
    </source>
</evidence>
<dbReference type="RefSeq" id="WP_103388517.1">
    <property type="nucleotide sequence ID" value="NZ_BKAV01000025.1"/>
</dbReference>
<keyword evidence="4 8" id="KW-0812">Transmembrane</keyword>
<dbReference type="Proteomes" id="UP000321598">
    <property type="component" value="Unassembled WGS sequence"/>
</dbReference>
<dbReference type="AlphaFoldDB" id="A0A380C5U9"/>
<evidence type="ECO:0000256" key="1">
    <source>
        <dbReference type="ARBA" id="ARBA00004651"/>
    </source>
</evidence>
<evidence type="ECO:0000313" key="13">
    <source>
        <dbReference type="Proteomes" id="UP000321598"/>
    </source>
</evidence>
<dbReference type="OrthoDB" id="21828at2"/>
<keyword evidence="2" id="KW-0813">Transport</keyword>
<dbReference type="Proteomes" id="UP000254956">
    <property type="component" value="Unassembled WGS sequence"/>
</dbReference>
<sequence length="104" mass="11309">MAWLILLIAGCLEIMGVILLNEITRTKNKWLVVCLAIAFICSFSTLKLAMNGIPMGTAYAIWSGMGTGGGTVVGMLFYNESKNKKRVFYIGMIIVAVIGLKMIS</sequence>
<dbReference type="InterPro" id="IPR000390">
    <property type="entry name" value="Small_drug/metabolite_transptr"/>
</dbReference>
<dbReference type="InterPro" id="IPR045324">
    <property type="entry name" value="Small_multidrug_res"/>
</dbReference>
<proteinExistence type="inferred from homology"/>
<evidence type="ECO:0000256" key="9">
    <source>
        <dbReference type="SAM" id="Phobius"/>
    </source>
</evidence>
<dbReference type="GO" id="GO:0005886">
    <property type="term" value="C:plasma membrane"/>
    <property type="evidence" value="ECO:0007669"/>
    <property type="project" value="UniProtKB-SubCell"/>
</dbReference>
<feature type="transmembrane region" description="Helical" evidence="9">
    <location>
        <begin position="56"/>
        <end position="78"/>
    </location>
</feature>
<feature type="transmembrane region" description="Helical" evidence="9">
    <location>
        <begin position="87"/>
        <end position="103"/>
    </location>
</feature>
<evidence type="ECO:0000256" key="2">
    <source>
        <dbReference type="ARBA" id="ARBA00022448"/>
    </source>
</evidence>
<accession>A0A380C5U9</accession>
<dbReference type="STRING" id="1212545.SARL_06764"/>
<dbReference type="Gene3D" id="1.10.3730.20">
    <property type="match status" value="1"/>
</dbReference>
<dbReference type="SUPFAM" id="SSF103481">
    <property type="entry name" value="Multidrug resistance efflux transporter EmrE"/>
    <property type="match status" value="1"/>
</dbReference>
<evidence type="ECO:0000256" key="7">
    <source>
        <dbReference type="ARBA" id="ARBA00038032"/>
    </source>
</evidence>
<comment type="similarity">
    <text evidence="7 8">Belongs to the drug/metabolite transporter (DMT) superfamily. Small multidrug resistance (SMR) (TC 2.A.7.1) family.</text>
</comment>
<dbReference type="PANTHER" id="PTHR30561">
    <property type="entry name" value="SMR FAMILY PROTON-DEPENDENT DRUG EFFLUX TRANSPORTER SUGE"/>
    <property type="match status" value="1"/>
</dbReference>
<evidence type="ECO:0000256" key="5">
    <source>
        <dbReference type="ARBA" id="ARBA00022989"/>
    </source>
</evidence>
<gene>
    <name evidence="11" type="primary">ykkD_1</name>
    <name evidence="11" type="ORF">NCTC12413_00648</name>
    <name evidence="10" type="ORF">SAR03_20670</name>
</gene>
<dbReference type="FunFam" id="1.10.3730.20:FF:000001">
    <property type="entry name" value="Quaternary ammonium compound resistance transporter SugE"/>
    <property type="match status" value="1"/>
</dbReference>
<reference evidence="11 12" key="1">
    <citation type="submission" date="2018-06" db="EMBL/GenBank/DDBJ databases">
        <authorList>
            <consortium name="Pathogen Informatics"/>
            <person name="Doyle S."/>
        </authorList>
    </citation>
    <scope>NUCLEOTIDE SEQUENCE [LARGE SCALE GENOMIC DNA]</scope>
    <source>
        <strain evidence="11 12">NCTC12413</strain>
    </source>
</reference>
<evidence type="ECO:0000256" key="8">
    <source>
        <dbReference type="RuleBase" id="RU003942"/>
    </source>
</evidence>
<name>A0A380C5U9_9STAP</name>
<comment type="subcellular location">
    <subcellularLocation>
        <location evidence="1 8">Cell membrane</location>
        <topology evidence="1 8">Multi-pass membrane protein</topology>
    </subcellularLocation>
</comment>
<keyword evidence="13" id="KW-1185">Reference proteome</keyword>
<feature type="transmembrane region" description="Helical" evidence="9">
    <location>
        <begin position="6"/>
        <end position="23"/>
    </location>
</feature>
<evidence type="ECO:0000313" key="12">
    <source>
        <dbReference type="Proteomes" id="UP000254956"/>
    </source>
</evidence>
<organism evidence="11 12">
    <name type="scientific">Staphylococcus arlettae</name>
    <dbReference type="NCBI Taxonomy" id="29378"/>
    <lineage>
        <taxon>Bacteria</taxon>
        <taxon>Bacillati</taxon>
        <taxon>Bacillota</taxon>
        <taxon>Bacilli</taxon>
        <taxon>Bacillales</taxon>
        <taxon>Staphylococcaceae</taxon>
        <taxon>Staphylococcus</taxon>
    </lineage>
</organism>
<feature type="transmembrane region" description="Helical" evidence="9">
    <location>
        <begin position="30"/>
        <end position="50"/>
    </location>
</feature>
<dbReference type="InterPro" id="IPR037185">
    <property type="entry name" value="EmrE-like"/>
</dbReference>
<dbReference type="PANTHER" id="PTHR30561:SF0">
    <property type="entry name" value="GUANIDINIUM EXPORTER"/>
    <property type="match status" value="1"/>
</dbReference>
<keyword evidence="6 9" id="KW-0472">Membrane</keyword>
<evidence type="ECO:0000313" key="10">
    <source>
        <dbReference type="EMBL" id="GEQ01030.1"/>
    </source>
</evidence>
<evidence type="ECO:0000313" key="11">
    <source>
        <dbReference type="EMBL" id="SUJ12349.1"/>
    </source>
</evidence>
<protein>
    <submittedName>
        <fullName evidence="10">QacE family quaternary ammonium compound efflux SMR transporter</fullName>
    </submittedName>
    <submittedName>
        <fullName evidence="11">SMR-type multidrug efflux transporter</fullName>
    </submittedName>
</protein>
<keyword evidence="5 9" id="KW-1133">Transmembrane helix</keyword>
<dbReference type="Pfam" id="PF00893">
    <property type="entry name" value="Multi_Drug_Res"/>
    <property type="match status" value="1"/>
</dbReference>
<evidence type="ECO:0000256" key="4">
    <source>
        <dbReference type="ARBA" id="ARBA00022692"/>
    </source>
</evidence>
<dbReference type="GO" id="GO:0022857">
    <property type="term" value="F:transmembrane transporter activity"/>
    <property type="evidence" value="ECO:0007669"/>
    <property type="project" value="InterPro"/>
</dbReference>
<reference evidence="10 13" key="2">
    <citation type="submission" date="2019-07" db="EMBL/GenBank/DDBJ databases">
        <title>Whole genome shotgun sequence of Staphylococcus arlettae NBRC 109765.</title>
        <authorList>
            <person name="Hosoyama A."/>
            <person name="Uohara A."/>
            <person name="Ohji S."/>
            <person name="Ichikawa N."/>
        </authorList>
    </citation>
    <scope>NUCLEOTIDE SEQUENCE [LARGE SCALE GENOMIC DNA]</scope>
    <source>
        <strain evidence="10 13">NBRC 109765</strain>
    </source>
</reference>
<dbReference type="EMBL" id="UGZE01000001">
    <property type="protein sequence ID" value="SUJ12349.1"/>
    <property type="molecule type" value="Genomic_DNA"/>
</dbReference>